<dbReference type="SUPFAM" id="SSF81321">
    <property type="entry name" value="Family A G protein-coupled receptor-like"/>
    <property type="match status" value="1"/>
</dbReference>
<evidence type="ECO:0000256" key="4">
    <source>
        <dbReference type="ARBA" id="ARBA00023040"/>
    </source>
</evidence>
<dbReference type="InterPro" id="IPR000276">
    <property type="entry name" value="GPCR_Rhodpsn"/>
</dbReference>
<keyword evidence="2 11" id="KW-0812">Transmembrane</keyword>
<evidence type="ECO:0000259" key="12">
    <source>
        <dbReference type="PROSITE" id="PS50262"/>
    </source>
</evidence>
<dbReference type="PRINTS" id="PR00241">
    <property type="entry name" value="ANGIOTENSINR"/>
</dbReference>
<evidence type="ECO:0000313" key="14">
    <source>
        <dbReference type="Proteomes" id="UP000694545"/>
    </source>
</evidence>
<feature type="transmembrane region" description="Helical" evidence="11">
    <location>
        <begin position="46"/>
        <end position="70"/>
    </location>
</feature>
<comment type="subcellular location">
    <subcellularLocation>
        <location evidence="1">Membrane</location>
        <topology evidence="1">Multi-pass membrane protein</topology>
    </subcellularLocation>
</comment>
<evidence type="ECO:0000256" key="6">
    <source>
        <dbReference type="ARBA" id="ARBA00023157"/>
    </source>
</evidence>
<dbReference type="GO" id="GO:0016493">
    <property type="term" value="F:C-C chemokine receptor activity"/>
    <property type="evidence" value="ECO:0007669"/>
    <property type="project" value="TreeGrafter"/>
</dbReference>
<dbReference type="GO" id="GO:0019722">
    <property type="term" value="P:calcium-mediated signaling"/>
    <property type="evidence" value="ECO:0007669"/>
    <property type="project" value="TreeGrafter"/>
</dbReference>
<evidence type="ECO:0000256" key="10">
    <source>
        <dbReference type="SAM" id="MobiDB-lite"/>
    </source>
</evidence>
<keyword evidence="6" id="KW-1015">Disulfide bond</keyword>
<proteinExistence type="predicted"/>
<evidence type="ECO:0000313" key="13">
    <source>
        <dbReference type="Ensembl" id="ENSVKKP00000006923.1"/>
    </source>
</evidence>
<keyword evidence="9" id="KW-0807">Transducer</keyword>
<evidence type="ECO:0000256" key="8">
    <source>
        <dbReference type="ARBA" id="ARBA00023180"/>
    </source>
</evidence>
<dbReference type="GO" id="GO:0006955">
    <property type="term" value="P:immune response"/>
    <property type="evidence" value="ECO:0007669"/>
    <property type="project" value="TreeGrafter"/>
</dbReference>
<accession>A0A8D2KTG9</accession>
<dbReference type="Proteomes" id="UP000694545">
    <property type="component" value="Unplaced"/>
</dbReference>
<dbReference type="PROSITE" id="PS50262">
    <property type="entry name" value="G_PROTEIN_RECEP_F1_2"/>
    <property type="match status" value="1"/>
</dbReference>
<dbReference type="Gene3D" id="1.20.1070.10">
    <property type="entry name" value="Rhodopsin 7-helix transmembrane proteins"/>
    <property type="match status" value="1"/>
</dbReference>
<reference evidence="13" key="2">
    <citation type="submission" date="2025-09" db="UniProtKB">
        <authorList>
            <consortium name="Ensembl"/>
        </authorList>
    </citation>
    <scope>IDENTIFICATION</scope>
</reference>
<feature type="transmembrane region" description="Helical" evidence="11">
    <location>
        <begin position="297"/>
        <end position="318"/>
    </location>
</feature>
<evidence type="ECO:0000256" key="3">
    <source>
        <dbReference type="ARBA" id="ARBA00022989"/>
    </source>
</evidence>
<dbReference type="AlphaFoldDB" id="A0A8D2KTG9"/>
<keyword evidence="5 11" id="KW-0472">Membrane</keyword>
<keyword evidence="4" id="KW-0297">G-protein coupled receptor</keyword>
<evidence type="ECO:0000256" key="2">
    <source>
        <dbReference type="ARBA" id="ARBA00022692"/>
    </source>
</evidence>
<dbReference type="PRINTS" id="PR00237">
    <property type="entry name" value="GPCRRHODOPSN"/>
</dbReference>
<dbReference type="GO" id="GO:0060326">
    <property type="term" value="P:cell chemotaxis"/>
    <property type="evidence" value="ECO:0007669"/>
    <property type="project" value="TreeGrafter"/>
</dbReference>
<dbReference type="InterPro" id="IPR017452">
    <property type="entry name" value="GPCR_Rhodpsn_7TM"/>
</dbReference>
<feature type="transmembrane region" description="Helical" evidence="11">
    <location>
        <begin position="123"/>
        <end position="146"/>
    </location>
</feature>
<protein>
    <submittedName>
        <fullName evidence="13">Relaxin family peptide/INSL5 receptor 4</fullName>
    </submittedName>
</protein>
<keyword evidence="7" id="KW-0675">Receptor</keyword>
<keyword evidence="14" id="KW-1185">Reference proteome</keyword>
<dbReference type="OMA" id="WVLGNCA"/>
<dbReference type="PANTHER" id="PTHR10489:SF935">
    <property type="entry name" value="RELAXIN FAMILY PEPTIDE RECEPTOR 3.3A1-RELATED"/>
    <property type="match status" value="1"/>
</dbReference>
<evidence type="ECO:0000256" key="7">
    <source>
        <dbReference type="ARBA" id="ARBA00023170"/>
    </source>
</evidence>
<evidence type="ECO:0000256" key="1">
    <source>
        <dbReference type="ARBA" id="ARBA00004141"/>
    </source>
</evidence>
<name>A0A8D2KTG9_VARKO</name>
<dbReference type="GO" id="GO:0009897">
    <property type="term" value="C:external side of plasma membrane"/>
    <property type="evidence" value="ECO:0007669"/>
    <property type="project" value="TreeGrafter"/>
</dbReference>
<feature type="transmembrane region" description="Helical" evidence="11">
    <location>
        <begin position="255"/>
        <end position="277"/>
    </location>
</feature>
<evidence type="ECO:0000256" key="5">
    <source>
        <dbReference type="ARBA" id="ARBA00023136"/>
    </source>
</evidence>
<organism evidence="13 14">
    <name type="scientific">Varanus komodoensis</name>
    <name type="common">Komodo dragon</name>
    <dbReference type="NCBI Taxonomy" id="61221"/>
    <lineage>
        <taxon>Eukaryota</taxon>
        <taxon>Metazoa</taxon>
        <taxon>Chordata</taxon>
        <taxon>Craniata</taxon>
        <taxon>Vertebrata</taxon>
        <taxon>Euteleostomi</taxon>
        <taxon>Lepidosauria</taxon>
        <taxon>Squamata</taxon>
        <taxon>Bifurcata</taxon>
        <taxon>Unidentata</taxon>
        <taxon>Episquamata</taxon>
        <taxon>Toxicofera</taxon>
        <taxon>Anguimorpha</taxon>
        <taxon>Paleoanguimorpha</taxon>
        <taxon>Varanoidea</taxon>
        <taxon>Varanidae</taxon>
        <taxon>Varanus</taxon>
    </lineage>
</organism>
<dbReference type="InterPro" id="IPR000248">
    <property type="entry name" value="ATII_rcpt"/>
</dbReference>
<dbReference type="InterPro" id="IPR050119">
    <property type="entry name" value="CCR1-9-like"/>
</dbReference>
<evidence type="ECO:0000256" key="9">
    <source>
        <dbReference type="ARBA" id="ARBA00023224"/>
    </source>
</evidence>
<evidence type="ECO:0000256" key="11">
    <source>
        <dbReference type="SAM" id="Phobius"/>
    </source>
</evidence>
<sequence>MAASGPAGNQSSVDPGLWNGSSVAGFDLGDSGGLVPSEVSFGTRTFVAAVYVVVGVVGLLGNALVVRLIWARRGSPTSAVNVLVFGLAVADFQVSLTLPFWAVEVALDFHWPFGRLLCKAIPFVTVLNVHANIFLLTAVSVARYWSVASALKDGARMTPRVARGITVALWAVALGATLPTLIYATLVEVAGLSLCLIQFPTTFRLGIYQLQRVVFTFAVPLAIILTSYLLLLRFLRTRHLGDGCARRRRRVSSIVHLLVSCFFVCWVPNQVVTFWGILVKFQALPLSRAFYLLHTYVFPFTICLAHANSCLNPILYCLMRREFRDAMKETFRKLSPVTSPKLGGDLEGVAAAQQPEHPHAGSPAPSSPPGERLCRCVQSQPLFRNPP</sequence>
<dbReference type="Pfam" id="PF00001">
    <property type="entry name" value="7tm_1"/>
    <property type="match status" value="1"/>
</dbReference>
<dbReference type="PANTHER" id="PTHR10489">
    <property type="entry name" value="CELL ADHESION MOLECULE"/>
    <property type="match status" value="1"/>
</dbReference>
<dbReference type="GO" id="GO:0007204">
    <property type="term" value="P:positive regulation of cytosolic calcium ion concentration"/>
    <property type="evidence" value="ECO:0007669"/>
    <property type="project" value="TreeGrafter"/>
</dbReference>
<feature type="transmembrane region" description="Helical" evidence="11">
    <location>
        <begin position="82"/>
        <end position="103"/>
    </location>
</feature>
<reference evidence="13" key="1">
    <citation type="submission" date="2025-08" db="UniProtKB">
        <authorList>
            <consortium name="Ensembl"/>
        </authorList>
    </citation>
    <scope>IDENTIFICATION</scope>
</reference>
<keyword evidence="3 11" id="KW-1133">Transmembrane helix</keyword>
<feature type="domain" description="G-protein coupled receptors family 1 profile" evidence="12">
    <location>
        <begin position="61"/>
        <end position="316"/>
    </location>
</feature>
<keyword evidence="8" id="KW-0325">Glycoprotein</keyword>
<feature type="region of interest" description="Disordered" evidence="10">
    <location>
        <begin position="353"/>
        <end position="373"/>
    </location>
</feature>
<dbReference type="Ensembl" id="ENSVKKT00000007104.1">
    <property type="protein sequence ID" value="ENSVKKP00000006923.1"/>
    <property type="gene ID" value="ENSVKKG00000005002.1"/>
</dbReference>
<dbReference type="GO" id="GO:0019957">
    <property type="term" value="F:C-C chemokine binding"/>
    <property type="evidence" value="ECO:0007669"/>
    <property type="project" value="TreeGrafter"/>
</dbReference>
<feature type="transmembrane region" description="Helical" evidence="11">
    <location>
        <begin position="167"/>
        <end position="194"/>
    </location>
</feature>
<feature type="transmembrane region" description="Helical" evidence="11">
    <location>
        <begin position="214"/>
        <end position="235"/>
    </location>
</feature>